<dbReference type="NCBIfam" id="TIGR00996">
    <property type="entry name" value="Mtu_fam_mce"/>
    <property type="match status" value="1"/>
</dbReference>
<dbReference type="GO" id="GO:0005576">
    <property type="term" value="C:extracellular region"/>
    <property type="evidence" value="ECO:0007669"/>
    <property type="project" value="TreeGrafter"/>
</dbReference>
<dbReference type="KEGG" id="many:MANY_12760"/>
<proteinExistence type="predicted"/>
<accession>A0A6N4W4L3</accession>
<feature type="compositionally biased region" description="Low complexity" evidence="1">
    <location>
        <begin position="372"/>
        <end position="386"/>
    </location>
</feature>
<dbReference type="InterPro" id="IPR024516">
    <property type="entry name" value="Mce_C"/>
</dbReference>
<protein>
    <submittedName>
        <fullName evidence="5">Mammalian cell entry protein</fullName>
    </submittedName>
</protein>
<dbReference type="InterPro" id="IPR003399">
    <property type="entry name" value="Mce/MlaD"/>
</dbReference>
<sequence length="425" mass="44323">MTRHDSARRLAVIATCVAISTSGCAFGGLNSLPLPGTVGHGEGSKTYHVELANVGQLESNSPVLVGDVVVGSVGKMTVSDWHADVEISVKPGIVIPANAVATVGQTSLLGSMHLGLNPPLGEAPSGVLQPGATLGLNRSSTYPSTEQTLSALSVVVNGGGLGQIGDIVREFSGALNGREDKIRDLLTQLNDFVGLLAEQRDNINAAVTSLNNLAGTFAGQREVLTNALNRIPPALDILVNERPRITTALEKFRDFSNLATGLVNDSGADLVRNLQNLEPTLKALADVGPKLDTALAYFPTFPYTQSVVDRAIRGDYMNQFITFDFTVPRLKRALFLGTRWGDPNAKLVPAPGDPFYATYTYDPLQAPLTPTPAQLADLPPLVDPPASARSSQSALNADTSAAHGTGTGPLPGPAPDAAPQDGGGN</sequence>
<dbReference type="Pfam" id="PF11887">
    <property type="entry name" value="Mce4_CUP1"/>
    <property type="match status" value="1"/>
</dbReference>
<evidence type="ECO:0000256" key="2">
    <source>
        <dbReference type="SAM" id="SignalP"/>
    </source>
</evidence>
<dbReference type="Proteomes" id="UP000467249">
    <property type="component" value="Chromosome"/>
</dbReference>
<feature type="chain" id="PRO_5038602659" evidence="2">
    <location>
        <begin position="26"/>
        <end position="425"/>
    </location>
</feature>
<organism evidence="5 6">
    <name type="scientific">Mycolicibacterium anyangense</name>
    <dbReference type="NCBI Taxonomy" id="1431246"/>
    <lineage>
        <taxon>Bacteria</taxon>
        <taxon>Bacillati</taxon>
        <taxon>Actinomycetota</taxon>
        <taxon>Actinomycetes</taxon>
        <taxon>Mycobacteriales</taxon>
        <taxon>Mycobacteriaceae</taxon>
        <taxon>Mycolicibacterium</taxon>
    </lineage>
</organism>
<evidence type="ECO:0000313" key="6">
    <source>
        <dbReference type="Proteomes" id="UP000467249"/>
    </source>
</evidence>
<feature type="signal peptide" evidence="2">
    <location>
        <begin position="1"/>
        <end position="25"/>
    </location>
</feature>
<reference evidence="5 6" key="1">
    <citation type="journal article" date="2019" name="Emerg. Microbes Infect.">
        <title>Comprehensive subspecies identification of 175 nontuberculous mycobacteria species based on 7547 genomic profiles.</title>
        <authorList>
            <person name="Matsumoto Y."/>
            <person name="Kinjo T."/>
            <person name="Motooka D."/>
            <person name="Nabeya D."/>
            <person name="Jung N."/>
            <person name="Uechi K."/>
            <person name="Horii T."/>
            <person name="Iida T."/>
            <person name="Fujita J."/>
            <person name="Nakamura S."/>
        </authorList>
    </citation>
    <scope>NUCLEOTIDE SEQUENCE [LARGE SCALE GENOMIC DNA]</scope>
    <source>
        <strain evidence="5 6">JCM 30275</strain>
    </source>
</reference>
<feature type="domain" description="Mammalian cell entry C-terminal" evidence="4">
    <location>
        <begin position="164"/>
        <end position="297"/>
    </location>
</feature>
<name>A0A6N4W4L3_9MYCO</name>
<keyword evidence="2" id="KW-0732">Signal</keyword>
<dbReference type="RefSeq" id="WP_163803484.1">
    <property type="nucleotide sequence ID" value="NZ_AP022620.1"/>
</dbReference>
<dbReference type="PANTHER" id="PTHR33371">
    <property type="entry name" value="INTERMEMBRANE PHOSPHOLIPID TRANSPORT SYSTEM BINDING PROTEIN MLAD-RELATED"/>
    <property type="match status" value="1"/>
</dbReference>
<dbReference type="Pfam" id="PF02470">
    <property type="entry name" value="MlaD"/>
    <property type="match status" value="1"/>
</dbReference>
<evidence type="ECO:0000313" key="5">
    <source>
        <dbReference type="EMBL" id="BBZ75939.1"/>
    </source>
</evidence>
<evidence type="ECO:0000259" key="4">
    <source>
        <dbReference type="Pfam" id="PF11887"/>
    </source>
</evidence>
<dbReference type="EMBL" id="AP022620">
    <property type="protein sequence ID" value="BBZ75939.1"/>
    <property type="molecule type" value="Genomic_DNA"/>
</dbReference>
<feature type="region of interest" description="Disordered" evidence="1">
    <location>
        <begin position="368"/>
        <end position="425"/>
    </location>
</feature>
<gene>
    <name evidence="5" type="ORF">MANY_12760</name>
</gene>
<dbReference type="InterPro" id="IPR005693">
    <property type="entry name" value="Mce"/>
</dbReference>
<feature type="domain" description="Mce/MlaD" evidence="3">
    <location>
        <begin position="44"/>
        <end position="119"/>
    </location>
</feature>
<dbReference type="AlphaFoldDB" id="A0A6N4W4L3"/>
<dbReference type="InterPro" id="IPR052336">
    <property type="entry name" value="MlaD_Phospholipid_Transporter"/>
</dbReference>
<dbReference type="PANTHER" id="PTHR33371:SF15">
    <property type="entry name" value="LIPOPROTEIN LPRN"/>
    <property type="match status" value="1"/>
</dbReference>
<keyword evidence="6" id="KW-1185">Reference proteome</keyword>
<feature type="compositionally biased region" description="Polar residues" evidence="1">
    <location>
        <begin position="388"/>
        <end position="399"/>
    </location>
</feature>
<evidence type="ECO:0000259" key="3">
    <source>
        <dbReference type="Pfam" id="PF02470"/>
    </source>
</evidence>
<evidence type="ECO:0000256" key="1">
    <source>
        <dbReference type="SAM" id="MobiDB-lite"/>
    </source>
</evidence>
<dbReference type="PROSITE" id="PS51257">
    <property type="entry name" value="PROKAR_LIPOPROTEIN"/>
    <property type="match status" value="1"/>
</dbReference>